<organism evidence="1 2">
    <name type="scientific">Nicotiana tabacum</name>
    <name type="common">Common tobacco</name>
    <dbReference type="NCBI Taxonomy" id="4097"/>
    <lineage>
        <taxon>Eukaryota</taxon>
        <taxon>Viridiplantae</taxon>
        <taxon>Streptophyta</taxon>
        <taxon>Embryophyta</taxon>
        <taxon>Tracheophyta</taxon>
        <taxon>Spermatophyta</taxon>
        <taxon>Magnoliopsida</taxon>
        <taxon>eudicotyledons</taxon>
        <taxon>Gunneridae</taxon>
        <taxon>Pentapetalae</taxon>
        <taxon>asterids</taxon>
        <taxon>lamiids</taxon>
        <taxon>Solanales</taxon>
        <taxon>Solanaceae</taxon>
        <taxon>Nicotianoideae</taxon>
        <taxon>Nicotianeae</taxon>
        <taxon>Nicotiana</taxon>
    </lineage>
</organism>
<reference evidence="1" key="1">
    <citation type="journal article" date="2014" name="Nat. Commun.">
        <title>The tobacco genome sequence and its comparison with those of tomato and potato.</title>
        <authorList>
            <person name="Sierro N."/>
            <person name="Battey J.N."/>
            <person name="Ouadi S."/>
            <person name="Bakaher N."/>
            <person name="Bovet L."/>
            <person name="Willig A."/>
            <person name="Goepfert S."/>
            <person name="Peitsch M.C."/>
            <person name="Ivanov N.V."/>
        </authorList>
    </citation>
    <scope>NUCLEOTIDE SEQUENCE [LARGE SCALE GENOMIC DNA]</scope>
</reference>
<accession>A0AC58RYW6</accession>
<evidence type="ECO:0000313" key="1">
    <source>
        <dbReference type="Proteomes" id="UP000790787"/>
    </source>
</evidence>
<dbReference type="RefSeq" id="XP_075077925.1">
    <property type="nucleotide sequence ID" value="XM_075221824.1"/>
</dbReference>
<proteinExistence type="predicted"/>
<protein>
    <submittedName>
        <fullName evidence="2">Uncharacterized protein LOC142164249</fullName>
    </submittedName>
</protein>
<reference evidence="2" key="2">
    <citation type="submission" date="2025-08" db="UniProtKB">
        <authorList>
            <consortium name="RefSeq"/>
        </authorList>
    </citation>
    <scope>IDENTIFICATION</scope>
    <source>
        <tissue evidence="2">Leaf</tissue>
    </source>
</reference>
<evidence type="ECO:0000313" key="2">
    <source>
        <dbReference type="RefSeq" id="XP_075077925.1"/>
    </source>
</evidence>
<name>A0AC58RYW6_TOBAC</name>
<sequence length="222" mass="24921">MVNIQTIEFKLLECKYKSPTDKIPIHIKWYPPPQTYKLNLNASFLGNHKPGGIGSIIRNTQGDMIVGFANKIKAYNPTHAELLALHTWQKLAYEKKLASLEIDTDSTDIIQLLEHNSFPAYTNIIFECRYLLKKLGNPVVRHSFRKGNKVAHVLSKLGCKQQPTSTTTILNSPPDAVKRVIQKDKNATSTTRLLSSSICNKLAMFENLSIIPTISNSDVMSL</sequence>
<dbReference type="Proteomes" id="UP000790787">
    <property type="component" value="Chromosome 1"/>
</dbReference>
<gene>
    <name evidence="2" type="primary">LOC142164249</name>
</gene>
<keyword evidence="1" id="KW-1185">Reference proteome</keyword>